<keyword evidence="1" id="KW-0808">Transferase</keyword>
<keyword evidence="1" id="KW-0489">Methyltransferase</keyword>
<reference evidence="1" key="1">
    <citation type="journal article" date="2020" name="mSystems">
        <title>Genome- and Community-Level Interaction Insights into Carbon Utilization and Element Cycling Functions of Hydrothermarchaeota in Hydrothermal Sediment.</title>
        <authorList>
            <person name="Zhou Z."/>
            <person name="Liu Y."/>
            <person name="Xu W."/>
            <person name="Pan J."/>
            <person name="Luo Z.H."/>
            <person name="Li M."/>
        </authorList>
    </citation>
    <scope>NUCLEOTIDE SEQUENCE [LARGE SCALE GENOMIC DNA]</scope>
    <source>
        <strain evidence="1">SpSt-413</strain>
    </source>
</reference>
<gene>
    <name evidence="1" type="ORF">ENR59_09840</name>
</gene>
<organism evidence="1">
    <name type="scientific">Fundidesulfovibrio putealis</name>
    <dbReference type="NCBI Taxonomy" id="270496"/>
    <lineage>
        <taxon>Bacteria</taxon>
        <taxon>Pseudomonadati</taxon>
        <taxon>Thermodesulfobacteriota</taxon>
        <taxon>Desulfovibrionia</taxon>
        <taxon>Desulfovibrionales</taxon>
        <taxon>Desulfovibrionaceae</taxon>
        <taxon>Fundidesulfovibrio</taxon>
    </lineage>
</organism>
<evidence type="ECO:0000313" key="1">
    <source>
        <dbReference type="EMBL" id="HGG93234.1"/>
    </source>
</evidence>
<feature type="non-terminal residue" evidence="1">
    <location>
        <position position="1"/>
    </location>
</feature>
<dbReference type="GO" id="GO:0032259">
    <property type="term" value="P:methylation"/>
    <property type="evidence" value="ECO:0007669"/>
    <property type="project" value="UniProtKB-KW"/>
</dbReference>
<proteinExistence type="predicted"/>
<dbReference type="InterPro" id="IPR008884">
    <property type="entry name" value="TylF_MeTrfase"/>
</dbReference>
<dbReference type="Pfam" id="PF05711">
    <property type="entry name" value="TylF"/>
    <property type="match status" value="1"/>
</dbReference>
<dbReference type="EMBL" id="DSRP01000685">
    <property type="protein sequence ID" value="HGG93234.1"/>
    <property type="molecule type" value="Genomic_DNA"/>
</dbReference>
<protein>
    <submittedName>
        <fullName evidence="1">Macrocin O-methyltransferase</fullName>
    </submittedName>
</protein>
<sequence>VDDFGYWAGCRKAMEDFAQARGLDMHVNAIDETGVWFAVS</sequence>
<accession>A0A7C4EN88</accession>
<dbReference type="AlphaFoldDB" id="A0A7C4EN88"/>
<dbReference type="InterPro" id="IPR029063">
    <property type="entry name" value="SAM-dependent_MTases_sf"/>
</dbReference>
<dbReference type="Gene3D" id="3.40.50.150">
    <property type="entry name" value="Vaccinia Virus protein VP39"/>
    <property type="match status" value="1"/>
</dbReference>
<comment type="caution">
    <text evidence="1">The sequence shown here is derived from an EMBL/GenBank/DDBJ whole genome shotgun (WGS) entry which is preliminary data.</text>
</comment>
<dbReference type="GO" id="GO:0008168">
    <property type="term" value="F:methyltransferase activity"/>
    <property type="evidence" value="ECO:0007669"/>
    <property type="project" value="UniProtKB-KW"/>
</dbReference>
<name>A0A7C4EN88_9BACT</name>